<dbReference type="InterPro" id="IPR027954">
    <property type="entry name" value="Transcobalamin-like_C"/>
</dbReference>
<dbReference type="RefSeq" id="WP_379787352.1">
    <property type="nucleotide sequence ID" value="NZ_JBHSHL010000007.1"/>
</dbReference>
<evidence type="ECO:0000313" key="4">
    <source>
        <dbReference type="Proteomes" id="UP001595916"/>
    </source>
</evidence>
<feature type="region of interest" description="Disordered" evidence="1">
    <location>
        <begin position="27"/>
        <end position="155"/>
    </location>
</feature>
<accession>A0ABV9QIR0</accession>
<evidence type="ECO:0000256" key="1">
    <source>
        <dbReference type="SAM" id="MobiDB-lite"/>
    </source>
</evidence>
<proteinExistence type="predicted"/>
<sequence length="310" mass="35500">MKWTKNKGIIAIFVVLLLVASFIWGGNHPKEKTVEKPVATQEKQEKTSTTEEVSSGEKDSSDTGKTLEEKADKPEEQQLAGERKPDEETPTESPTKDKKEAEQKEKKDTKLEETKKDDQKKPEKKQEKQPSKMKINPKTGKDKYMTEPVPEGRPLPVEWQDVTVDEDAQYHCTLSVSCKTILDNIDLLDKSKLEVLPEDGIIYAEKEVVFYDGESVFNVLQREMKKNKIHLEFEMTPVYNSNYIEGINNLYEFDCGELSGWMYKVNGWFPNYGSSRYRLRDGDKIEWVYTCDLGRDVGDNYMGNAKGGGE</sequence>
<dbReference type="Gene3D" id="2.170.130.30">
    <property type="match status" value="1"/>
</dbReference>
<reference evidence="4" key="1">
    <citation type="journal article" date="2019" name="Int. J. Syst. Evol. Microbiol.">
        <title>The Global Catalogue of Microorganisms (GCM) 10K type strain sequencing project: providing services to taxonomists for standard genome sequencing and annotation.</title>
        <authorList>
            <consortium name="The Broad Institute Genomics Platform"/>
            <consortium name="The Broad Institute Genome Sequencing Center for Infectious Disease"/>
            <person name="Wu L."/>
            <person name="Ma J."/>
        </authorList>
    </citation>
    <scope>NUCLEOTIDE SEQUENCE [LARGE SCALE GENOMIC DNA]</scope>
    <source>
        <strain evidence="4">CCUG 46385</strain>
    </source>
</reference>
<dbReference type="Proteomes" id="UP001595916">
    <property type="component" value="Unassembled WGS sequence"/>
</dbReference>
<keyword evidence="4" id="KW-1185">Reference proteome</keyword>
<feature type="compositionally biased region" description="Basic and acidic residues" evidence="1">
    <location>
        <begin position="94"/>
        <end position="130"/>
    </location>
</feature>
<organism evidence="3 4">
    <name type="scientific">Filifactor villosus</name>
    <dbReference type="NCBI Taxonomy" id="29374"/>
    <lineage>
        <taxon>Bacteria</taxon>
        <taxon>Bacillati</taxon>
        <taxon>Bacillota</taxon>
        <taxon>Clostridia</taxon>
        <taxon>Peptostreptococcales</taxon>
        <taxon>Filifactoraceae</taxon>
        <taxon>Filifactor</taxon>
    </lineage>
</organism>
<feature type="compositionally biased region" description="Basic and acidic residues" evidence="1">
    <location>
        <begin position="42"/>
        <end position="87"/>
    </location>
</feature>
<dbReference type="Pfam" id="PF14478">
    <property type="entry name" value="DUF4430"/>
    <property type="match status" value="1"/>
</dbReference>
<dbReference type="EMBL" id="JBHSHL010000007">
    <property type="protein sequence ID" value="MFC4803882.1"/>
    <property type="molecule type" value="Genomic_DNA"/>
</dbReference>
<name>A0ABV9QIR0_9FIRM</name>
<evidence type="ECO:0000313" key="3">
    <source>
        <dbReference type="EMBL" id="MFC4803882.1"/>
    </source>
</evidence>
<comment type="caution">
    <text evidence="3">The sequence shown here is derived from an EMBL/GenBank/DDBJ whole genome shotgun (WGS) entry which is preliminary data.</text>
</comment>
<protein>
    <submittedName>
        <fullName evidence="3">DUF4430 domain-containing protein</fullName>
    </submittedName>
</protein>
<gene>
    <name evidence="3" type="ORF">ACFO4R_02195</name>
</gene>
<feature type="domain" description="Transcobalamin-like C-terminal" evidence="2">
    <location>
        <begin position="213"/>
        <end position="290"/>
    </location>
</feature>
<evidence type="ECO:0000259" key="2">
    <source>
        <dbReference type="Pfam" id="PF14478"/>
    </source>
</evidence>